<reference evidence="2 3" key="1">
    <citation type="journal article" date="2018" name="Front. Plant Sci.">
        <title>Red Clover (Trifolium pratense) and Zigzag Clover (T. medium) - A Picture of Genomic Similarities and Differences.</title>
        <authorList>
            <person name="Dluhosova J."/>
            <person name="Istvanek J."/>
            <person name="Nedelnik J."/>
            <person name="Repkova J."/>
        </authorList>
    </citation>
    <scope>NUCLEOTIDE SEQUENCE [LARGE SCALE GENOMIC DNA]</scope>
    <source>
        <strain evidence="3">cv. 10/8</strain>
        <tissue evidence="2">Leaf</tissue>
    </source>
</reference>
<comment type="caution">
    <text evidence="2">The sequence shown here is derived from an EMBL/GenBank/DDBJ whole genome shotgun (WGS) entry which is preliminary data.</text>
</comment>
<accession>A0A392UZL0</accession>
<name>A0A392UZL0_9FABA</name>
<evidence type="ECO:0000256" key="1">
    <source>
        <dbReference type="SAM" id="MobiDB-lite"/>
    </source>
</evidence>
<sequence>TGNIDSGTDVGVETGIIDDSDDSVTSDWLRIGTDSCLGSGTTDGSCARD</sequence>
<dbReference type="EMBL" id="LXQA010976656">
    <property type="protein sequence ID" value="MCI79570.1"/>
    <property type="molecule type" value="Genomic_DNA"/>
</dbReference>
<dbReference type="AlphaFoldDB" id="A0A392UZL0"/>
<dbReference type="Proteomes" id="UP000265520">
    <property type="component" value="Unassembled WGS sequence"/>
</dbReference>
<feature type="region of interest" description="Disordered" evidence="1">
    <location>
        <begin position="1"/>
        <end position="23"/>
    </location>
</feature>
<protein>
    <submittedName>
        <fullName evidence="2">Uncharacterized protein</fullName>
    </submittedName>
</protein>
<organism evidence="2 3">
    <name type="scientific">Trifolium medium</name>
    <dbReference type="NCBI Taxonomy" id="97028"/>
    <lineage>
        <taxon>Eukaryota</taxon>
        <taxon>Viridiplantae</taxon>
        <taxon>Streptophyta</taxon>
        <taxon>Embryophyta</taxon>
        <taxon>Tracheophyta</taxon>
        <taxon>Spermatophyta</taxon>
        <taxon>Magnoliopsida</taxon>
        <taxon>eudicotyledons</taxon>
        <taxon>Gunneridae</taxon>
        <taxon>Pentapetalae</taxon>
        <taxon>rosids</taxon>
        <taxon>fabids</taxon>
        <taxon>Fabales</taxon>
        <taxon>Fabaceae</taxon>
        <taxon>Papilionoideae</taxon>
        <taxon>50 kb inversion clade</taxon>
        <taxon>NPAAA clade</taxon>
        <taxon>Hologalegina</taxon>
        <taxon>IRL clade</taxon>
        <taxon>Trifolieae</taxon>
        <taxon>Trifolium</taxon>
    </lineage>
</organism>
<evidence type="ECO:0000313" key="2">
    <source>
        <dbReference type="EMBL" id="MCI79570.1"/>
    </source>
</evidence>
<proteinExistence type="predicted"/>
<evidence type="ECO:0000313" key="3">
    <source>
        <dbReference type="Proteomes" id="UP000265520"/>
    </source>
</evidence>
<feature type="non-terminal residue" evidence="2">
    <location>
        <position position="1"/>
    </location>
</feature>
<keyword evidence="3" id="KW-1185">Reference proteome</keyword>